<feature type="transmembrane region" description="Helical" evidence="1">
    <location>
        <begin position="36"/>
        <end position="53"/>
    </location>
</feature>
<evidence type="ECO:0000256" key="1">
    <source>
        <dbReference type="SAM" id="Phobius"/>
    </source>
</evidence>
<name>A0ABT2ZCI0_9RHOB</name>
<evidence type="ECO:0000313" key="3">
    <source>
        <dbReference type="Proteomes" id="UP001652542"/>
    </source>
</evidence>
<keyword evidence="3" id="KW-1185">Reference proteome</keyword>
<comment type="caution">
    <text evidence="2">The sequence shown here is derived from an EMBL/GenBank/DDBJ whole genome shotgun (WGS) entry which is preliminary data.</text>
</comment>
<keyword evidence="1" id="KW-1133">Transmembrane helix</keyword>
<sequence length="179" mass="19318">MVDPVLSRRLGYPVIYALLCAGFLFLRVLPLSTMPVSVPGPDFVLLLTLLWVIRRPDHVPALLIAGVLLVEDLLTLRAPGLWAGLVIVVTEFLRSHRIGLREVNFVVEWLVASGALLVIALANRAILAMFVVPQAGLGLTLLQVLVSVAAYPVVAFALQATLGLRRTAPGEVDAMGQRL</sequence>
<accession>A0ABT2ZCI0</accession>
<feature type="transmembrane region" description="Helical" evidence="1">
    <location>
        <begin position="12"/>
        <end position="29"/>
    </location>
</feature>
<reference evidence="2 3" key="1">
    <citation type="submission" date="2022-10" db="EMBL/GenBank/DDBJ databases">
        <title>Defluviimonas sp. nov., isolated from ocean surface water.</title>
        <authorList>
            <person name="He W."/>
            <person name="Wang L."/>
            <person name="Zhang D.-F."/>
        </authorList>
    </citation>
    <scope>NUCLEOTIDE SEQUENCE [LARGE SCALE GENOMIC DNA]</scope>
    <source>
        <strain evidence="2 3">WL0002</strain>
    </source>
</reference>
<evidence type="ECO:0000313" key="2">
    <source>
        <dbReference type="EMBL" id="MCV2868811.1"/>
    </source>
</evidence>
<dbReference type="RefSeq" id="WP_263734477.1">
    <property type="nucleotide sequence ID" value="NZ_JAOWKY010000002.1"/>
</dbReference>
<proteinExistence type="predicted"/>
<feature type="transmembrane region" description="Helical" evidence="1">
    <location>
        <begin position="73"/>
        <end position="93"/>
    </location>
</feature>
<dbReference type="Proteomes" id="UP001652542">
    <property type="component" value="Unassembled WGS sequence"/>
</dbReference>
<protein>
    <submittedName>
        <fullName evidence="2">Rod shape-determining protein MreD</fullName>
    </submittedName>
</protein>
<feature type="transmembrane region" description="Helical" evidence="1">
    <location>
        <begin position="137"/>
        <end position="158"/>
    </location>
</feature>
<keyword evidence="1" id="KW-0812">Transmembrane</keyword>
<organism evidence="2 3">
    <name type="scientific">Albidovulum marisflavi</name>
    <dbReference type="NCBI Taxonomy" id="2984159"/>
    <lineage>
        <taxon>Bacteria</taxon>
        <taxon>Pseudomonadati</taxon>
        <taxon>Pseudomonadota</taxon>
        <taxon>Alphaproteobacteria</taxon>
        <taxon>Rhodobacterales</taxon>
        <taxon>Paracoccaceae</taxon>
        <taxon>Albidovulum</taxon>
    </lineage>
</organism>
<feature type="transmembrane region" description="Helical" evidence="1">
    <location>
        <begin position="105"/>
        <end position="131"/>
    </location>
</feature>
<dbReference type="EMBL" id="JAOWKY010000002">
    <property type="protein sequence ID" value="MCV2868811.1"/>
    <property type="molecule type" value="Genomic_DNA"/>
</dbReference>
<gene>
    <name evidence="2" type="ORF">OEW28_09240</name>
</gene>
<keyword evidence="1" id="KW-0472">Membrane</keyword>